<keyword evidence="1" id="KW-0808">Transferase</keyword>
<keyword evidence="1" id="KW-0675">Receptor</keyword>
<reference evidence="1" key="1">
    <citation type="submission" date="2016-07" db="EMBL/GenBank/DDBJ databases">
        <title>De novo transcriptome assembly of four accessions of the metal hyperaccumulator plant Noccaea caerulescens.</title>
        <authorList>
            <person name="Blande D."/>
            <person name="Halimaa P."/>
            <person name="Tervahauta A.I."/>
            <person name="Aarts M.G."/>
            <person name="Karenlampi S.O."/>
        </authorList>
    </citation>
    <scope>NUCLEOTIDE SEQUENCE</scope>
</reference>
<dbReference type="GO" id="GO:0016301">
    <property type="term" value="F:kinase activity"/>
    <property type="evidence" value="ECO:0007669"/>
    <property type="project" value="UniProtKB-KW"/>
</dbReference>
<evidence type="ECO:0000313" key="1">
    <source>
        <dbReference type="EMBL" id="JAU94769.1"/>
    </source>
</evidence>
<dbReference type="EMBL" id="GEVM01011169">
    <property type="protein sequence ID" value="JAU94769.1"/>
    <property type="molecule type" value="Transcribed_RNA"/>
</dbReference>
<proteinExistence type="predicted"/>
<sequence length="100" mass="11800">MSSCSLTDKRCRVFHKMDWLRTKTIRGKKRQRNVKENGEVVLKELVECCDGKCNPIKNFSSEQISKATYNFSQSNRASRIHVYYRCYKGMLDDRPVRMLS</sequence>
<name>A0A1J3JQT9_NOCCA</name>
<dbReference type="AlphaFoldDB" id="A0A1J3JQT9"/>
<accession>A0A1J3JQT9</accession>
<organism evidence="1">
    <name type="scientific">Noccaea caerulescens</name>
    <name type="common">Alpine penny-cress</name>
    <name type="synonym">Thlaspi caerulescens</name>
    <dbReference type="NCBI Taxonomy" id="107243"/>
    <lineage>
        <taxon>Eukaryota</taxon>
        <taxon>Viridiplantae</taxon>
        <taxon>Streptophyta</taxon>
        <taxon>Embryophyta</taxon>
        <taxon>Tracheophyta</taxon>
        <taxon>Spermatophyta</taxon>
        <taxon>Magnoliopsida</taxon>
        <taxon>eudicotyledons</taxon>
        <taxon>Gunneridae</taxon>
        <taxon>Pentapetalae</taxon>
        <taxon>rosids</taxon>
        <taxon>malvids</taxon>
        <taxon>Brassicales</taxon>
        <taxon>Brassicaceae</taxon>
        <taxon>Coluteocarpeae</taxon>
        <taxon>Noccaea</taxon>
    </lineage>
</organism>
<keyword evidence="1" id="KW-0418">Kinase</keyword>
<gene>
    <name evidence="1" type="ORF">MP_TR18386_c0_g1_i1_g.52499</name>
</gene>
<protein>
    <submittedName>
        <fullName evidence="1">Putative inactive receptor-like protein kinase</fullName>
    </submittedName>
</protein>